<reference evidence="1" key="1">
    <citation type="submission" date="2018-06" db="EMBL/GenBank/DDBJ databases">
        <authorList>
            <person name="Zhirakovskaya E."/>
        </authorList>
    </citation>
    <scope>NUCLEOTIDE SEQUENCE</scope>
</reference>
<evidence type="ECO:0000313" key="1">
    <source>
        <dbReference type="EMBL" id="VAX01255.1"/>
    </source>
</evidence>
<sequence>MMKFLSAIMLTLSTSVSLAVEVQQGQIYPGGTYVESSQTGVGLIIPRGWQGAWPAGSDVFVLESTGLKANIFMTFEQGTEAGLRNLMSNRIPLDASTQLVPASSPKRTGNIYTANYTVAGAPQLSGFMAAQILPSSLGVAFIALSADASSMRQVKQVTLQLANGLTVKQPVANQSTARSGGSGKSEFYQSGDASAVSDGNCTYFSSGASSMSTCD</sequence>
<name>A0A3B1B4Q5_9ZZZZ</name>
<accession>A0A3B1B4Q5</accession>
<protein>
    <submittedName>
        <fullName evidence="1">Uncharacterized protein</fullName>
    </submittedName>
</protein>
<dbReference type="EMBL" id="UOFR01000083">
    <property type="protein sequence ID" value="VAX01255.1"/>
    <property type="molecule type" value="Genomic_DNA"/>
</dbReference>
<organism evidence="1">
    <name type="scientific">hydrothermal vent metagenome</name>
    <dbReference type="NCBI Taxonomy" id="652676"/>
    <lineage>
        <taxon>unclassified sequences</taxon>
        <taxon>metagenomes</taxon>
        <taxon>ecological metagenomes</taxon>
    </lineage>
</organism>
<proteinExistence type="predicted"/>
<dbReference type="AlphaFoldDB" id="A0A3B1B4Q5"/>
<gene>
    <name evidence="1" type="ORF">MNBD_GAMMA21-1980</name>
</gene>